<evidence type="ECO:0000313" key="3">
    <source>
        <dbReference type="Proteomes" id="UP000320791"/>
    </source>
</evidence>
<organism evidence="2 3">
    <name type="scientific">Corynebacterium canis</name>
    <dbReference type="NCBI Taxonomy" id="679663"/>
    <lineage>
        <taxon>Bacteria</taxon>
        <taxon>Bacillati</taxon>
        <taxon>Actinomycetota</taxon>
        <taxon>Actinomycetes</taxon>
        <taxon>Mycobacteriales</taxon>
        <taxon>Corynebacteriaceae</taxon>
        <taxon>Corynebacterium</taxon>
    </lineage>
</organism>
<gene>
    <name evidence="2" type="ORF">FRX94_10065</name>
</gene>
<evidence type="ECO:0000313" key="2">
    <source>
        <dbReference type="EMBL" id="TWT22909.1"/>
    </source>
</evidence>
<dbReference type="PANTHER" id="PTHR37305:SF1">
    <property type="entry name" value="MEMBRANE PROTEIN"/>
    <property type="match status" value="1"/>
</dbReference>
<dbReference type="Proteomes" id="UP000320791">
    <property type="component" value="Unassembled WGS sequence"/>
</dbReference>
<feature type="transmembrane region" description="Helical" evidence="1">
    <location>
        <begin position="224"/>
        <end position="244"/>
    </location>
</feature>
<feature type="transmembrane region" description="Helical" evidence="1">
    <location>
        <begin position="62"/>
        <end position="86"/>
    </location>
</feature>
<name>A0A5C5UAC0_9CORY</name>
<evidence type="ECO:0000256" key="1">
    <source>
        <dbReference type="SAM" id="Phobius"/>
    </source>
</evidence>
<keyword evidence="1" id="KW-1133">Transmembrane helix</keyword>
<keyword evidence="1" id="KW-0812">Transmembrane</keyword>
<protein>
    <submittedName>
        <fullName evidence="2">ABC transporter permease</fullName>
    </submittedName>
</protein>
<comment type="caution">
    <text evidence="2">The sequence shown here is derived from an EMBL/GenBank/DDBJ whole genome shotgun (WGS) entry which is preliminary data.</text>
</comment>
<feature type="transmembrane region" description="Helical" evidence="1">
    <location>
        <begin position="113"/>
        <end position="138"/>
    </location>
</feature>
<dbReference type="OrthoDB" id="4336274at2"/>
<feature type="transmembrane region" description="Helical" evidence="1">
    <location>
        <begin position="20"/>
        <end position="42"/>
    </location>
</feature>
<dbReference type="RefSeq" id="WP_146325175.1">
    <property type="nucleotide sequence ID" value="NZ_BAABLR010000016.1"/>
</dbReference>
<proteinExistence type="predicted"/>
<keyword evidence="3" id="KW-1185">Reference proteome</keyword>
<dbReference type="AlphaFoldDB" id="A0A5C5UAC0"/>
<reference evidence="2 3" key="1">
    <citation type="submission" date="2019-08" db="EMBL/GenBank/DDBJ databases">
        <authorList>
            <person name="Lei W."/>
        </authorList>
    </citation>
    <scope>NUCLEOTIDE SEQUENCE [LARGE SCALE GENOMIC DNA]</scope>
    <source>
        <strain evidence="2 3">CCUG 58627</strain>
    </source>
</reference>
<sequence length="250" mass="25340">MKVAIEIEALKLMRSPIGVIAALAIVLGVFALLGGITAGVAGGNPELIAKAGPAATLDWNGLLAGAAQIIAVVSILGFGIVLAWIFGREFADGTITGLFALPVRRAKIALAKLTVYALWAISVSVALTLGVLILGLAFSYGPPSAEVWAALGRLLILGVLSTGLAVPVAWVATLTRSLPAAVGCTIALVVIAQVGALAGAGGWMPFAAPALWAMSNGSVVTATQLGLTLAVPLVFVTLTCVAWSRLQLDR</sequence>
<dbReference type="Pfam" id="PF12730">
    <property type="entry name" value="ABC2_membrane_4"/>
    <property type="match status" value="1"/>
</dbReference>
<accession>A0A5C5UAC0</accession>
<feature type="transmembrane region" description="Helical" evidence="1">
    <location>
        <begin position="150"/>
        <end position="173"/>
    </location>
</feature>
<dbReference type="PANTHER" id="PTHR37305">
    <property type="entry name" value="INTEGRAL MEMBRANE PROTEIN-RELATED"/>
    <property type="match status" value="1"/>
</dbReference>
<feature type="transmembrane region" description="Helical" evidence="1">
    <location>
        <begin position="180"/>
        <end position="204"/>
    </location>
</feature>
<dbReference type="EMBL" id="VOHM01000024">
    <property type="protein sequence ID" value="TWT22909.1"/>
    <property type="molecule type" value="Genomic_DNA"/>
</dbReference>
<keyword evidence="1" id="KW-0472">Membrane</keyword>